<sequence length="93" mass="10534">MVHHSFTLDCTAMSVRRSHVASSSDDWEAVCSSHGEERIKNFDSELDRHMMQTITDVKYMIKKSKYTALSKSCPPQISEKQKSSAVMCCYGPI</sequence>
<gene>
    <name evidence="1" type="ORF">ANCDUO_16839</name>
</gene>
<protein>
    <submittedName>
        <fullName evidence="1">Uncharacterized protein</fullName>
    </submittedName>
</protein>
<accession>A0A0C2G2C5</accession>
<evidence type="ECO:0000313" key="1">
    <source>
        <dbReference type="EMBL" id="KIH53044.1"/>
    </source>
</evidence>
<reference evidence="1 2" key="1">
    <citation type="submission" date="2013-12" db="EMBL/GenBank/DDBJ databases">
        <title>Draft genome of the parsitic nematode Ancylostoma duodenale.</title>
        <authorList>
            <person name="Mitreva M."/>
        </authorList>
    </citation>
    <scope>NUCLEOTIDE SEQUENCE [LARGE SCALE GENOMIC DNA]</scope>
    <source>
        <strain evidence="1 2">Zhejiang</strain>
    </source>
</reference>
<name>A0A0C2G2C5_9BILA</name>
<organism evidence="1 2">
    <name type="scientific">Ancylostoma duodenale</name>
    <dbReference type="NCBI Taxonomy" id="51022"/>
    <lineage>
        <taxon>Eukaryota</taxon>
        <taxon>Metazoa</taxon>
        <taxon>Ecdysozoa</taxon>
        <taxon>Nematoda</taxon>
        <taxon>Chromadorea</taxon>
        <taxon>Rhabditida</taxon>
        <taxon>Rhabditina</taxon>
        <taxon>Rhabditomorpha</taxon>
        <taxon>Strongyloidea</taxon>
        <taxon>Ancylostomatidae</taxon>
        <taxon>Ancylostomatinae</taxon>
        <taxon>Ancylostoma</taxon>
    </lineage>
</organism>
<dbReference type="AlphaFoldDB" id="A0A0C2G2C5"/>
<dbReference type="EMBL" id="KN742172">
    <property type="protein sequence ID" value="KIH53044.1"/>
    <property type="molecule type" value="Genomic_DNA"/>
</dbReference>
<evidence type="ECO:0000313" key="2">
    <source>
        <dbReference type="Proteomes" id="UP000054047"/>
    </source>
</evidence>
<proteinExistence type="predicted"/>
<dbReference type="Proteomes" id="UP000054047">
    <property type="component" value="Unassembled WGS sequence"/>
</dbReference>
<keyword evidence="2" id="KW-1185">Reference proteome</keyword>
<dbReference type="OrthoDB" id="337038at2759"/>